<evidence type="ECO:0000256" key="1">
    <source>
        <dbReference type="ARBA" id="ARBA00022837"/>
    </source>
</evidence>
<dbReference type="SUPFAM" id="SSF47473">
    <property type="entry name" value="EF-hand"/>
    <property type="match status" value="1"/>
</dbReference>
<feature type="domain" description="EF-hand" evidence="4">
    <location>
        <begin position="366"/>
        <end position="401"/>
    </location>
</feature>
<dbReference type="GO" id="GO:0016042">
    <property type="term" value="P:lipid catabolic process"/>
    <property type="evidence" value="ECO:0007669"/>
    <property type="project" value="UniProtKB-UniRule"/>
</dbReference>
<evidence type="ECO:0000313" key="6">
    <source>
        <dbReference type="Proteomes" id="UP000085678"/>
    </source>
</evidence>
<dbReference type="PANTHER" id="PTHR46394:SF1">
    <property type="entry name" value="PNPLA DOMAIN-CONTAINING PROTEIN"/>
    <property type="match status" value="1"/>
</dbReference>
<feature type="domain" description="EF-hand" evidence="4">
    <location>
        <begin position="329"/>
        <end position="356"/>
    </location>
</feature>
<dbReference type="InterPro" id="IPR002048">
    <property type="entry name" value="EF_hand_dom"/>
</dbReference>
<dbReference type="InterPro" id="IPR002641">
    <property type="entry name" value="PNPLA_dom"/>
</dbReference>
<evidence type="ECO:0000259" key="5">
    <source>
        <dbReference type="PROSITE" id="PS51635"/>
    </source>
</evidence>
<dbReference type="InterPro" id="IPR011992">
    <property type="entry name" value="EF-hand-dom_pair"/>
</dbReference>
<dbReference type="AlphaFoldDB" id="A0A1S3I426"/>
<dbReference type="PROSITE" id="PS51635">
    <property type="entry name" value="PNPLA"/>
    <property type="match status" value="1"/>
</dbReference>
<keyword evidence="3" id="KW-0378">Hydrolase</keyword>
<accession>A0A1S3I426</accession>
<dbReference type="GO" id="GO:0005509">
    <property type="term" value="F:calcium ion binding"/>
    <property type="evidence" value="ECO:0007669"/>
    <property type="project" value="InterPro"/>
</dbReference>
<dbReference type="InterPro" id="IPR016035">
    <property type="entry name" value="Acyl_Trfase/lysoPLipase"/>
</dbReference>
<dbReference type="PANTHER" id="PTHR46394">
    <property type="entry name" value="ANNEXIN"/>
    <property type="match status" value="1"/>
</dbReference>
<feature type="short sequence motif" description="DGA/G" evidence="3">
    <location>
        <begin position="221"/>
        <end position="223"/>
    </location>
</feature>
<feature type="active site" description="Nucleophile" evidence="3">
    <location>
        <position position="80"/>
    </location>
</feature>
<evidence type="ECO:0000256" key="3">
    <source>
        <dbReference type="PROSITE-ProRule" id="PRU01161"/>
    </source>
</evidence>
<protein>
    <submittedName>
        <fullName evidence="7">Uncharacterized protein LOC106160810</fullName>
    </submittedName>
</protein>
<dbReference type="OMA" id="GINTHYV"/>
<evidence type="ECO:0000313" key="7">
    <source>
        <dbReference type="RefSeq" id="XP_013393020.1"/>
    </source>
</evidence>
<keyword evidence="3" id="KW-0442">Lipid degradation</keyword>
<dbReference type="Gene3D" id="1.10.238.10">
    <property type="entry name" value="EF-hand"/>
    <property type="match status" value="1"/>
</dbReference>
<dbReference type="PROSITE" id="PS00018">
    <property type="entry name" value="EF_HAND_1"/>
    <property type="match status" value="1"/>
</dbReference>
<dbReference type="Proteomes" id="UP000085678">
    <property type="component" value="Unplaced"/>
</dbReference>
<evidence type="ECO:0000256" key="2">
    <source>
        <dbReference type="ARBA" id="ARBA00023098"/>
    </source>
</evidence>
<dbReference type="RefSeq" id="XP_013393020.1">
    <property type="nucleotide sequence ID" value="XM_013537566.2"/>
</dbReference>
<dbReference type="Gene3D" id="3.40.1090.10">
    <property type="entry name" value="Cytosolic phospholipase A2 catalytic domain"/>
    <property type="match status" value="2"/>
</dbReference>
<dbReference type="InterPro" id="IPR018247">
    <property type="entry name" value="EF_Hand_1_Ca_BS"/>
</dbReference>
<proteinExistence type="predicted"/>
<organism evidence="6 7">
    <name type="scientific">Lingula anatina</name>
    <name type="common">Brachiopod</name>
    <name type="synonym">Lingula unguis</name>
    <dbReference type="NCBI Taxonomy" id="7574"/>
    <lineage>
        <taxon>Eukaryota</taxon>
        <taxon>Metazoa</taxon>
        <taxon>Spiralia</taxon>
        <taxon>Lophotrochozoa</taxon>
        <taxon>Brachiopoda</taxon>
        <taxon>Linguliformea</taxon>
        <taxon>Lingulata</taxon>
        <taxon>Lingulida</taxon>
        <taxon>Linguloidea</taxon>
        <taxon>Lingulidae</taxon>
        <taxon>Lingula</taxon>
    </lineage>
</organism>
<keyword evidence="6" id="KW-1185">Reference proteome</keyword>
<sequence length="523" mass="59130">MGCACSCLDELGVPTDIPLPTNLSRSVKKELYEDLEGYDWPFENLVLEGGGAKGNAYPGALQVLEELGILKKIKRFGGASAGACTAGMLALGYTPRDIAALLDLDQEFLVQDAHCGKLAMLPNLYCKFGWNPGKRYIEVLRLYVREATGKADYTFGDLYRDRGIELCVVVTNVTKMGIEYLHPKTTPDMPIAEAMQMSSSIPGFFQPPSYKKGDHLEYYVDGGMLCNYPVHVFDGWYLSMRPEDSFFQRLGSEEPPFHKYNEKTLGLIVYATDEQDLMKVSVHQSCKDVYWKLPDTKLAGKRGPQFKELQAEIKKKAAVIHAAKTFFPMLKACDLDKDGNIDLHEFKLAMDRLSQTNPDVIETLFGKDMDWEEAFKEIDTDSSLEFTAAEFMSFLERKGVVSPLEYISDVSLVPIKTLGDFTSALINTFTLQAYRQFLKPRDPERTVGIYTNYIQALDLDMAKQDKIFLRKQGAIGVAEFLRSYLERKNRQDEVLIPESVLLQETARHEERLEQLEAEFLTSV</sequence>
<dbReference type="InterPro" id="IPR052580">
    <property type="entry name" value="Lipid_Hydrolase"/>
</dbReference>
<dbReference type="OrthoDB" id="412240at2759"/>
<dbReference type="Pfam" id="PF01734">
    <property type="entry name" value="Patatin"/>
    <property type="match status" value="1"/>
</dbReference>
<keyword evidence="1" id="KW-0106">Calcium</keyword>
<dbReference type="KEGG" id="lak:106160810"/>
<dbReference type="CDD" id="cd07207">
    <property type="entry name" value="Pat_ExoU_VipD_like"/>
    <property type="match status" value="1"/>
</dbReference>
<reference evidence="7" key="1">
    <citation type="submission" date="2025-08" db="UniProtKB">
        <authorList>
            <consortium name="RefSeq"/>
        </authorList>
    </citation>
    <scope>IDENTIFICATION</scope>
    <source>
        <tissue evidence="7">Gonads</tissue>
    </source>
</reference>
<gene>
    <name evidence="7" type="primary">LOC106160810</name>
</gene>
<feature type="short sequence motif" description="GXGXXG" evidence="3">
    <location>
        <begin position="49"/>
        <end position="54"/>
    </location>
</feature>
<dbReference type="PROSITE" id="PS50222">
    <property type="entry name" value="EF_HAND_2"/>
    <property type="match status" value="2"/>
</dbReference>
<dbReference type="InParanoid" id="A0A1S3I426"/>
<name>A0A1S3I426_LINAN</name>
<feature type="short sequence motif" description="GXSXG" evidence="3">
    <location>
        <begin position="78"/>
        <end position="82"/>
    </location>
</feature>
<dbReference type="GeneID" id="106160810"/>
<evidence type="ECO:0000259" key="4">
    <source>
        <dbReference type="PROSITE" id="PS50222"/>
    </source>
</evidence>
<dbReference type="SMART" id="SM00054">
    <property type="entry name" value="EFh"/>
    <property type="match status" value="2"/>
</dbReference>
<dbReference type="SUPFAM" id="SSF52151">
    <property type="entry name" value="FabD/lysophospholipase-like"/>
    <property type="match status" value="1"/>
</dbReference>
<feature type="active site" description="Proton acceptor" evidence="3">
    <location>
        <position position="221"/>
    </location>
</feature>
<feature type="domain" description="PNPLA" evidence="5">
    <location>
        <begin position="45"/>
        <end position="234"/>
    </location>
</feature>
<keyword evidence="2 3" id="KW-0443">Lipid metabolism</keyword>
<dbReference type="GO" id="GO:0016787">
    <property type="term" value="F:hydrolase activity"/>
    <property type="evidence" value="ECO:0007669"/>
    <property type="project" value="UniProtKB-UniRule"/>
</dbReference>